<evidence type="ECO:0000313" key="3">
    <source>
        <dbReference type="Proteomes" id="UP000001600"/>
    </source>
</evidence>
<evidence type="ECO:0000313" key="2">
    <source>
        <dbReference type="EMBL" id="ACM26297.1"/>
    </source>
</evidence>
<evidence type="ECO:0000256" key="1">
    <source>
        <dbReference type="SAM" id="MobiDB-lite"/>
    </source>
</evidence>
<sequence length="96" mass="10319">MTEAYAALLVTNNDESGETETAATLYNLGDTVDRDQLVDEFAIALFTALTVIPRAPLFLCHCPLPFSFPGAIGKQQRPHALPLRGNVRSGEYPAGA</sequence>
<dbReference type="KEGG" id="ara:Arad_1996"/>
<gene>
    <name evidence="2" type="ordered locus">Arad_1996</name>
</gene>
<name>B9JDU5_RHIR8</name>
<dbReference type="AlphaFoldDB" id="B9JDU5"/>
<organism evidence="2 3">
    <name type="scientific">Rhizobium rhizogenes (strain K84 / ATCC BAA-868)</name>
    <name type="common">Agrobacterium radiobacter</name>
    <dbReference type="NCBI Taxonomy" id="311403"/>
    <lineage>
        <taxon>Bacteria</taxon>
        <taxon>Pseudomonadati</taxon>
        <taxon>Pseudomonadota</taxon>
        <taxon>Alphaproteobacteria</taxon>
        <taxon>Hyphomicrobiales</taxon>
        <taxon>Rhizobiaceae</taxon>
        <taxon>Rhizobium/Agrobacterium group</taxon>
        <taxon>Rhizobium</taxon>
    </lineage>
</organism>
<dbReference type="HOGENOM" id="CLU_2353629_0_0_5"/>
<reference evidence="2 3" key="1">
    <citation type="journal article" date="2009" name="J. Bacteriol.">
        <title>Genome sequences of three Agrobacterium biovars help elucidate the evolution of multichromosome genomes in bacteria.</title>
        <authorList>
            <person name="Slater S.C."/>
            <person name="Goldman B.S."/>
            <person name="Goodner B."/>
            <person name="Setubal J.C."/>
            <person name="Farrand S.K."/>
            <person name="Nester E.W."/>
            <person name="Burr T.J."/>
            <person name="Banta L."/>
            <person name="Dickerman A.W."/>
            <person name="Paulsen I."/>
            <person name="Otten L."/>
            <person name="Suen G."/>
            <person name="Welch R."/>
            <person name="Almeida N.F."/>
            <person name="Arnold F."/>
            <person name="Burton O.T."/>
            <person name="Du Z."/>
            <person name="Ewing A."/>
            <person name="Godsy E."/>
            <person name="Heisel S."/>
            <person name="Houmiel K.L."/>
            <person name="Jhaveri J."/>
            <person name="Lu J."/>
            <person name="Miller N.M."/>
            <person name="Norton S."/>
            <person name="Chen Q."/>
            <person name="Phoolcharoen W."/>
            <person name="Ohlin V."/>
            <person name="Ondrusek D."/>
            <person name="Pride N."/>
            <person name="Stricklin S.L."/>
            <person name="Sun J."/>
            <person name="Wheeler C."/>
            <person name="Wilson L."/>
            <person name="Zhu H."/>
            <person name="Wood D.W."/>
        </authorList>
    </citation>
    <scope>NUCLEOTIDE SEQUENCE [LARGE SCALE GENOMIC DNA]</scope>
    <source>
        <strain evidence="3">K84 / ATCC BAA-868</strain>
    </source>
</reference>
<dbReference type="EMBL" id="CP000628">
    <property type="protein sequence ID" value="ACM26297.1"/>
    <property type="molecule type" value="Genomic_DNA"/>
</dbReference>
<accession>B9JDU5</accession>
<dbReference type="Proteomes" id="UP000001600">
    <property type="component" value="Chromosome 1"/>
</dbReference>
<proteinExistence type="predicted"/>
<feature type="region of interest" description="Disordered" evidence="1">
    <location>
        <begin position="76"/>
        <end position="96"/>
    </location>
</feature>
<protein>
    <submittedName>
        <fullName evidence="2">Uncharacterized protein</fullName>
    </submittedName>
</protein>